<dbReference type="GO" id="GO:0005737">
    <property type="term" value="C:cytoplasm"/>
    <property type="evidence" value="ECO:0007669"/>
    <property type="project" value="TreeGrafter"/>
</dbReference>
<dbReference type="InterPro" id="IPR040442">
    <property type="entry name" value="Pyrv_kinase-like_dom_sf"/>
</dbReference>
<gene>
    <name evidence="8" type="primary">hpaI</name>
    <name evidence="8" type="ORF">DK419_04235</name>
</gene>
<dbReference type="FunFam" id="3.20.20.60:FF:000004">
    <property type="entry name" value="5-keto-4-deoxy-D-glucarate aldolase"/>
    <property type="match status" value="1"/>
</dbReference>
<reference evidence="8 9" key="1">
    <citation type="submission" date="2018-05" db="EMBL/GenBank/DDBJ databases">
        <title>Complete Genome Sequence of Methylobacterium sp. 17Sr1-28.</title>
        <authorList>
            <person name="Srinivasan S."/>
        </authorList>
    </citation>
    <scope>NUCLEOTIDE SEQUENCE [LARGE SCALE GENOMIC DNA]</scope>
    <source>
        <strain evidence="8 9">17Sr1-28</strain>
    </source>
</reference>
<dbReference type="GO" id="GO:0046872">
    <property type="term" value="F:metal ion binding"/>
    <property type="evidence" value="ECO:0007669"/>
    <property type="project" value="UniProtKB-KW"/>
</dbReference>
<evidence type="ECO:0000256" key="1">
    <source>
        <dbReference type="ARBA" id="ARBA00001968"/>
    </source>
</evidence>
<dbReference type="AlphaFoldDB" id="A0A2U8WJ97"/>
<dbReference type="Pfam" id="PF03328">
    <property type="entry name" value="HpcH_HpaI"/>
    <property type="match status" value="1"/>
</dbReference>
<organism evidence="8 9">
    <name type="scientific">Methylobacterium terrae</name>
    <dbReference type="NCBI Taxonomy" id="2202827"/>
    <lineage>
        <taxon>Bacteria</taxon>
        <taxon>Pseudomonadati</taxon>
        <taxon>Pseudomonadota</taxon>
        <taxon>Alphaproteobacteria</taxon>
        <taxon>Hyphomicrobiales</taxon>
        <taxon>Methylobacteriaceae</taxon>
        <taxon>Methylobacterium</taxon>
    </lineage>
</organism>
<dbReference type="GO" id="GO:0010124">
    <property type="term" value="P:phenylacetate catabolic process"/>
    <property type="evidence" value="ECO:0007669"/>
    <property type="project" value="InterPro"/>
</dbReference>
<dbReference type="InterPro" id="IPR015813">
    <property type="entry name" value="Pyrv/PenolPyrv_kinase-like_dom"/>
</dbReference>
<evidence type="ECO:0000256" key="6">
    <source>
        <dbReference type="ARBA" id="ARBA00045074"/>
    </source>
</evidence>
<dbReference type="InterPro" id="IPR050251">
    <property type="entry name" value="HpcH-HpaI_aldolase"/>
</dbReference>
<dbReference type="Gene3D" id="3.20.20.60">
    <property type="entry name" value="Phosphoenolpyruvate-binding domains"/>
    <property type="match status" value="1"/>
</dbReference>
<dbReference type="Proteomes" id="UP000245444">
    <property type="component" value="Chromosome"/>
</dbReference>
<evidence type="ECO:0000256" key="2">
    <source>
        <dbReference type="ARBA" id="ARBA00005568"/>
    </source>
</evidence>
<dbReference type="InterPro" id="IPR005000">
    <property type="entry name" value="Aldolase/citrate-lyase_domain"/>
</dbReference>
<dbReference type="RefSeq" id="WP_109957990.1">
    <property type="nucleotide sequence ID" value="NZ_CP029553.1"/>
</dbReference>
<dbReference type="KEGG" id="mtea:DK419_04235"/>
<comment type="catalytic activity">
    <reaction evidence="6">
        <text>D-glyceraldehyde + pyruvate = 2-dehydro-3-deoxy-L-galactonate</text>
        <dbReference type="Rhea" id="RHEA:80055"/>
        <dbReference type="ChEBI" id="CHEBI:15361"/>
        <dbReference type="ChEBI" id="CHEBI:17378"/>
        <dbReference type="ChEBI" id="CHEBI:75545"/>
    </reaction>
</comment>
<proteinExistence type="inferred from homology"/>
<evidence type="ECO:0000256" key="3">
    <source>
        <dbReference type="ARBA" id="ARBA00022723"/>
    </source>
</evidence>
<dbReference type="OrthoDB" id="9802624at2"/>
<dbReference type="InterPro" id="IPR012689">
    <property type="entry name" value="HpaI"/>
</dbReference>
<evidence type="ECO:0000259" key="7">
    <source>
        <dbReference type="Pfam" id="PF03328"/>
    </source>
</evidence>
<evidence type="ECO:0000313" key="9">
    <source>
        <dbReference type="Proteomes" id="UP000245444"/>
    </source>
</evidence>
<keyword evidence="9" id="KW-1185">Reference proteome</keyword>
<sequence>MILPGNRFKRALREGRQQIGLWCSLPGSYAAEAVAGSGYDWLLFDTEHSPGDPLTVLPQLQAVVPYGVSAVVRPAANDAVLIKRFLDLGAQTLLIPTVQDEHEARAAVAATRYPPEGVRGVSGLTRATRFGRVADYAGRAAEELCLLVQVETQAALDRLEAICAVEGVDGVFVGPADLAASLGHAGEPGHPEVVAAVEDAVRRIRAAGKPAGILTPDPAFAKTCIAIGTTFTAVAIDVGVLARGTEALARQFTAG</sequence>
<feature type="domain" description="HpcH/HpaI aldolase/citrate lyase" evidence="7">
    <location>
        <begin position="18"/>
        <end position="242"/>
    </location>
</feature>
<accession>A0A2U8WJ97</accession>
<dbReference type="SUPFAM" id="SSF51621">
    <property type="entry name" value="Phosphoenolpyruvate/pyruvate domain"/>
    <property type="match status" value="1"/>
</dbReference>
<keyword evidence="4" id="KW-0456">Lyase</keyword>
<protein>
    <submittedName>
        <fullName evidence="8">4-hydroxy-2-oxoheptanedioate aldolase</fullName>
    </submittedName>
</protein>
<keyword evidence="3" id="KW-0479">Metal-binding</keyword>
<dbReference type="GO" id="GO:0016832">
    <property type="term" value="F:aldehyde-lyase activity"/>
    <property type="evidence" value="ECO:0007669"/>
    <property type="project" value="TreeGrafter"/>
</dbReference>
<comment type="similarity">
    <text evidence="2">Belongs to the HpcH/HpaI aldolase family.</text>
</comment>
<keyword evidence="5" id="KW-0670">Pyruvate</keyword>
<dbReference type="EMBL" id="CP029553">
    <property type="protein sequence ID" value="AWN45628.1"/>
    <property type="molecule type" value="Genomic_DNA"/>
</dbReference>
<name>A0A2U8WJ97_9HYPH</name>
<evidence type="ECO:0000313" key="8">
    <source>
        <dbReference type="EMBL" id="AWN45628.1"/>
    </source>
</evidence>
<dbReference type="PANTHER" id="PTHR30502">
    <property type="entry name" value="2-KETO-3-DEOXY-L-RHAMNONATE ALDOLASE"/>
    <property type="match status" value="1"/>
</dbReference>
<dbReference type="NCBIfam" id="TIGR02311">
    <property type="entry name" value="HpaI"/>
    <property type="match status" value="1"/>
</dbReference>
<evidence type="ECO:0000256" key="5">
    <source>
        <dbReference type="ARBA" id="ARBA00023317"/>
    </source>
</evidence>
<comment type="cofactor">
    <cofactor evidence="1">
        <name>a divalent metal cation</name>
        <dbReference type="ChEBI" id="CHEBI:60240"/>
    </cofactor>
</comment>
<evidence type="ECO:0000256" key="4">
    <source>
        <dbReference type="ARBA" id="ARBA00023239"/>
    </source>
</evidence>
<dbReference type="PANTHER" id="PTHR30502:SF0">
    <property type="entry name" value="PHOSPHOENOLPYRUVATE CARBOXYLASE FAMILY PROTEIN"/>
    <property type="match status" value="1"/>
</dbReference>